<evidence type="ECO:0000256" key="1">
    <source>
        <dbReference type="ARBA" id="ARBA00004370"/>
    </source>
</evidence>
<comment type="similarity">
    <text evidence="2">Belongs to the UPF0057 (PMP3) family.</text>
</comment>
<comment type="subcellular location">
    <subcellularLocation>
        <location evidence="1">Membrane</location>
    </subcellularLocation>
</comment>
<name>A0A0J0XIK1_9TREE</name>
<dbReference type="PANTHER" id="PTHR21659:SF40">
    <property type="entry name" value="PHOSPHATIDYLSERINE DECARBOXYLASE"/>
    <property type="match status" value="1"/>
</dbReference>
<dbReference type="InterPro" id="IPR000612">
    <property type="entry name" value="PMP3"/>
</dbReference>
<evidence type="ECO:0000256" key="4">
    <source>
        <dbReference type="ARBA" id="ARBA00022989"/>
    </source>
</evidence>
<gene>
    <name evidence="8" type="ORF">CC85DRAFT_286953</name>
</gene>
<organism evidence="8 9">
    <name type="scientific">Cutaneotrichosporon oleaginosum</name>
    <dbReference type="NCBI Taxonomy" id="879819"/>
    <lineage>
        <taxon>Eukaryota</taxon>
        <taxon>Fungi</taxon>
        <taxon>Dikarya</taxon>
        <taxon>Basidiomycota</taxon>
        <taxon>Agaricomycotina</taxon>
        <taxon>Tremellomycetes</taxon>
        <taxon>Trichosporonales</taxon>
        <taxon>Trichosporonaceae</taxon>
        <taxon>Cutaneotrichosporon</taxon>
    </lineage>
</organism>
<dbReference type="STRING" id="879819.A0A0J0XIK1"/>
<dbReference type="PANTHER" id="PTHR21659">
    <property type="entry name" value="HYDROPHOBIC PROTEIN RCI2 LOW TEMPERATURE AND SALT RESPONSIVE PROTEIN LTI6 -RELATED"/>
    <property type="match status" value="1"/>
</dbReference>
<evidence type="ECO:0000256" key="5">
    <source>
        <dbReference type="ARBA" id="ARBA00023136"/>
    </source>
</evidence>
<evidence type="ECO:0000256" key="6">
    <source>
        <dbReference type="SAM" id="MobiDB-lite"/>
    </source>
</evidence>
<dbReference type="Proteomes" id="UP000053611">
    <property type="component" value="Unassembled WGS sequence"/>
</dbReference>
<dbReference type="PROSITE" id="PS51257">
    <property type="entry name" value="PROKAR_LIPOPROTEIN"/>
    <property type="match status" value="1"/>
</dbReference>
<accession>A0A0J0XIK1</accession>
<dbReference type="OrthoDB" id="2802411at2759"/>
<evidence type="ECO:0000256" key="3">
    <source>
        <dbReference type="ARBA" id="ARBA00022692"/>
    </source>
</evidence>
<feature type="transmembrane region" description="Helical" evidence="7">
    <location>
        <begin position="7"/>
        <end position="25"/>
    </location>
</feature>
<keyword evidence="3 7" id="KW-0812">Transmembrane</keyword>
<dbReference type="GeneID" id="28984290"/>
<proteinExistence type="inferred from homology"/>
<dbReference type="Pfam" id="PF01679">
    <property type="entry name" value="Pmp3"/>
    <property type="match status" value="1"/>
</dbReference>
<keyword evidence="5 7" id="KW-0472">Membrane</keyword>
<evidence type="ECO:0000313" key="9">
    <source>
        <dbReference type="Proteomes" id="UP000053611"/>
    </source>
</evidence>
<feature type="transmembrane region" description="Helical" evidence="7">
    <location>
        <begin position="31"/>
        <end position="54"/>
    </location>
</feature>
<keyword evidence="4 7" id="KW-1133">Transmembrane helix</keyword>
<keyword evidence="9" id="KW-1185">Reference proteome</keyword>
<reference evidence="8 9" key="1">
    <citation type="submission" date="2015-03" db="EMBL/GenBank/DDBJ databases">
        <title>Genomics and transcriptomics of the oil-accumulating basidiomycete yeast T. oleaginosus allow insights into substrate utilization and the diverse evolutionary trajectories of mating systems in fungi.</title>
        <authorList>
            <consortium name="DOE Joint Genome Institute"/>
            <person name="Kourist R."/>
            <person name="Kracht O."/>
            <person name="Bracharz F."/>
            <person name="Lipzen A."/>
            <person name="Nolan M."/>
            <person name="Ohm R."/>
            <person name="Grigoriev I."/>
            <person name="Sun S."/>
            <person name="Heitman J."/>
            <person name="Bruck T."/>
            <person name="Nowrousian M."/>
        </authorList>
    </citation>
    <scope>NUCLEOTIDE SEQUENCE [LARGE SCALE GENOMIC DNA]</scope>
    <source>
        <strain evidence="8 9">IBC0246</strain>
    </source>
</reference>
<dbReference type="GO" id="GO:0016020">
    <property type="term" value="C:membrane"/>
    <property type="evidence" value="ECO:0007669"/>
    <property type="project" value="UniProtKB-SubCell"/>
</dbReference>
<evidence type="ECO:0000256" key="2">
    <source>
        <dbReference type="ARBA" id="ARBA00009530"/>
    </source>
</evidence>
<sequence>MVRGSDILIALIAIIFPPAAVAMMTSCSCDLMINIALTLLGYLPGHIHAFWILYKKMRAEEMYGATGYIYVGNGEYQPSNDPRPPPPHYGQNYGATGQRY</sequence>
<evidence type="ECO:0000256" key="7">
    <source>
        <dbReference type="SAM" id="Phobius"/>
    </source>
</evidence>
<dbReference type="AlphaFoldDB" id="A0A0J0XIK1"/>
<evidence type="ECO:0000313" key="8">
    <source>
        <dbReference type="EMBL" id="KLT40906.1"/>
    </source>
</evidence>
<protein>
    <submittedName>
        <fullName evidence="8">UPF0057-domain-containing protein</fullName>
    </submittedName>
</protein>
<dbReference type="EMBL" id="KQ087226">
    <property type="protein sequence ID" value="KLT40906.1"/>
    <property type="molecule type" value="Genomic_DNA"/>
</dbReference>
<feature type="region of interest" description="Disordered" evidence="6">
    <location>
        <begin position="76"/>
        <end position="100"/>
    </location>
</feature>